<organism evidence="1 2">
    <name type="scientific">Amborella trichopoda</name>
    <dbReference type="NCBI Taxonomy" id="13333"/>
    <lineage>
        <taxon>Eukaryota</taxon>
        <taxon>Viridiplantae</taxon>
        <taxon>Streptophyta</taxon>
        <taxon>Embryophyta</taxon>
        <taxon>Tracheophyta</taxon>
        <taxon>Spermatophyta</taxon>
        <taxon>Magnoliopsida</taxon>
        <taxon>Amborellales</taxon>
        <taxon>Amborellaceae</taxon>
        <taxon>Amborella</taxon>
    </lineage>
</organism>
<evidence type="ECO:0000313" key="2">
    <source>
        <dbReference type="Proteomes" id="UP000017836"/>
    </source>
</evidence>
<gene>
    <name evidence="1" type="ORF">AMTR_s00023p00214570</name>
</gene>
<dbReference type="Gramene" id="ERM95686">
    <property type="protein sequence ID" value="ERM95686"/>
    <property type="gene ID" value="AMTR_s00023p00214570"/>
</dbReference>
<evidence type="ECO:0000313" key="1">
    <source>
        <dbReference type="EMBL" id="ERM95686.1"/>
    </source>
</evidence>
<name>W1NJS6_AMBTC</name>
<sequence length="198" mass="22904">MTPTLCDAYEILELAVDGDPVTCRPIKDLRKFIKDNLGIVPDGNLASLRHRWMKANFREVLPDATLVQVYRYTQAYLLFLNSANKGIPRNPLVVNKRASRQVGQRDWQNVNADKIANWLSRHDRIIPDIQQDTDNGLPSKEYKALYNLVPHPLIHNVANPPKDILQPHIHEEEKVVPAHEPQYTMRPRGYENQLVRLY</sequence>
<accession>W1NJS6</accession>
<dbReference type="EMBL" id="KI397474">
    <property type="protein sequence ID" value="ERM95686.1"/>
    <property type="molecule type" value="Genomic_DNA"/>
</dbReference>
<evidence type="ECO:0008006" key="3">
    <source>
        <dbReference type="Google" id="ProtNLM"/>
    </source>
</evidence>
<keyword evidence="2" id="KW-1185">Reference proteome</keyword>
<proteinExistence type="predicted"/>
<dbReference type="Proteomes" id="UP000017836">
    <property type="component" value="Unassembled WGS sequence"/>
</dbReference>
<dbReference type="HOGENOM" id="CLU_1646013_0_0_1"/>
<dbReference type="AlphaFoldDB" id="W1NJS6"/>
<protein>
    <recommendedName>
        <fullName evidence="3">Aminotransferase-like plant mobile domain-containing protein</fullName>
    </recommendedName>
</protein>
<reference evidence="2" key="1">
    <citation type="journal article" date="2013" name="Science">
        <title>The Amborella genome and the evolution of flowering plants.</title>
        <authorList>
            <consortium name="Amborella Genome Project"/>
        </authorList>
    </citation>
    <scope>NUCLEOTIDE SEQUENCE [LARGE SCALE GENOMIC DNA]</scope>
</reference>